<feature type="transmembrane region" description="Helical" evidence="8">
    <location>
        <begin position="281"/>
        <end position="304"/>
    </location>
</feature>
<organism evidence="10">
    <name type="scientific">freshwater metagenome</name>
    <dbReference type="NCBI Taxonomy" id="449393"/>
    <lineage>
        <taxon>unclassified sequences</taxon>
        <taxon>metagenomes</taxon>
        <taxon>ecological metagenomes</taxon>
    </lineage>
</organism>
<dbReference type="Pfam" id="PF00528">
    <property type="entry name" value="BPD_transp_1"/>
    <property type="match status" value="2"/>
</dbReference>
<accession>A0A6J6MZS6</accession>
<feature type="transmembrane region" description="Helical" evidence="8">
    <location>
        <begin position="324"/>
        <end position="348"/>
    </location>
</feature>
<keyword evidence="2" id="KW-0813">Transport</keyword>
<feature type="transmembrane region" description="Helical" evidence="8">
    <location>
        <begin position="103"/>
        <end position="121"/>
    </location>
</feature>
<protein>
    <submittedName>
        <fullName evidence="10">Unannotated protein</fullName>
    </submittedName>
</protein>
<evidence type="ECO:0000256" key="5">
    <source>
        <dbReference type="ARBA" id="ARBA00022692"/>
    </source>
</evidence>
<evidence type="ECO:0000256" key="7">
    <source>
        <dbReference type="ARBA" id="ARBA00023136"/>
    </source>
</evidence>
<dbReference type="PANTHER" id="PTHR43357">
    <property type="entry name" value="INNER MEMBRANE ABC TRANSPORTER PERMEASE PROTEIN YDCV"/>
    <property type="match status" value="1"/>
</dbReference>
<comment type="subcellular location">
    <subcellularLocation>
        <location evidence="1">Cell inner membrane</location>
        <topology evidence="1">Multi-pass membrane protein</topology>
    </subcellularLocation>
</comment>
<feature type="transmembrane region" description="Helical" evidence="8">
    <location>
        <begin position="67"/>
        <end position="91"/>
    </location>
</feature>
<dbReference type="PANTHER" id="PTHR43357:SF3">
    <property type="entry name" value="FE(3+)-TRANSPORT SYSTEM PERMEASE PROTEIN FBPB 2"/>
    <property type="match status" value="1"/>
</dbReference>
<feature type="transmembrane region" description="Helical" evidence="8">
    <location>
        <begin position="190"/>
        <end position="211"/>
    </location>
</feature>
<reference evidence="10" key="1">
    <citation type="submission" date="2020-05" db="EMBL/GenBank/DDBJ databases">
        <authorList>
            <person name="Chiriac C."/>
            <person name="Salcher M."/>
            <person name="Ghai R."/>
            <person name="Kavagutti S V."/>
        </authorList>
    </citation>
    <scope>NUCLEOTIDE SEQUENCE</scope>
</reference>
<proteinExistence type="predicted"/>
<feature type="transmembrane region" description="Helical" evidence="8">
    <location>
        <begin position="231"/>
        <end position="250"/>
    </location>
</feature>
<evidence type="ECO:0000256" key="2">
    <source>
        <dbReference type="ARBA" id="ARBA00022448"/>
    </source>
</evidence>
<dbReference type="CDD" id="cd06261">
    <property type="entry name" value="TM_PBP2"/>
    <property type="match status" value="2"/>
</dbReference>
<feature type="transmembrane region" description="Helical" evidence="8">
    <location>
        <begin position="438"/>
        <end position="459"/>
    </location>
</feature>
<keyword evidence="7 8" id="KW-0472">Membrane</keyword>
<gene>
    <name evidence="10" type="ORF">UFOPK2362_00281</name>
</gene>
<evidence type="ECO:0000256" key="6">
    <source>
        <dbReference type="ARBA" id="ARBA00022989"/>
    </source>
</evidence>
<dbReference type="PROSITE" id="PS50928">
    <property type="entry name" value="ABC_TM1"/>
    <property type="match status" value="2"/>
</dbReference>
<feature type="transmembrane region" description="Helical" evidence="8">
    <location>
        <begin position="385"/>
        <end position="409"/>
    </location>
</feature>
<dbReference type="InterPro" id="IPR035906">
    <property type="entry name" value="MetI-like_sf"/>
</dbReference>
<evidence type="ECO:0000313" key="10">
    <source>
        <dbReference type="EMBL" id="CAB4679436.1"/>
    </source>
</evidence>
<dbReference type="Gene3D" id="1.10.3720.10">
    <property type="entry name" value="MetI-like"/>
    <property type="match status" value="2"/>
</dbReference>
<evidence type="ECO:0000256" key="3">
    <source>
        <dbReference type="ARBA" id="ARBA00022475"/>
    </source>
</evidence>
<evidence type="ECO:0000256" key="4">
    <source>
        <dbReference type="ARBA" id="ARBA00022519"/>
    </source>
</evidence>
<dbReference type="GO" id="GO:0055085">
    <property type="term" value="P:transmembrane transport"/>
    <property type="evidence" value="ECO:0007669"/>
    <property type="project" value="InterPro"/>
</dbReference>
<dbReference type="SUPFAM" id="SSF161098">
    <property type="entry name" value="MetI-like"/>
    <property type="match status" value="2"/>
</dbReference>
<dbReference type="InterPro" id="IPR000515">
    <property type="entry name" value="MetI-like"/>
</dbReference>
<dbReference type="EMBL" id="CAEZXI010000016">
    <property type="protein sequence ID" value="CAB4679436.1"/>
    <property type="molecule type" value="Genomic_DNA"/>
</dbReference>
<keyword evidence="3" id="KW-1003">Cell membrane</keyword>
<evidence type="ECO:0000259" key="9">
    <source>
        <dbReference type="PROSITE" id="PS50928"/>
    </source>
</evidence>
<evidence type="ECO:0000256" key="8">
    <source>
        <dbReference type="SAM" id="Phobius"/>
    </source>
</evidence>
<dbReference type="GO" id="GO:0005886">
    <property type="term" value="C:plasma membrane"/>
    <property type="evidence" value="ECO:0007669"/>
    <property type="project" value="UniProtKB-SubCell"/>
</dbReference>
<feature type="domain" description="ABC transmembrane type-1" evidence="9">
    <location>
        <begin position="322"/>
        <end position="510"/>
    </location>
</feature>
<keyword evidence="4" id="KW-0997">Cell inner membrane</keyword>
<keyword evidence="5 8" id="KW-0812">Transmembrane</keyword>
<feature type="domain" description="ABC transmembrane type-1" evidence="9">
    <location>
        <begin position="68"/>
        <end position="251"/>
    </location>
</feature>
<feature type="transmembrane region" description="Helical" evidence="8">
    <location>
        <begin position="360"/>
        <end position="379"/>
    </location>
</feature>
<dbReference type="AlphaFoldDB" id="A0A6J6MZS6"/>
<evidence type="ECO:0000256" key="1">
    <source>
        <dbReference type="ARBA" id="ARBA00004429"/>
    </source>
</evidence>
<feature type="transmembrane region" description="Helical" evidence="8">
    <location>
        <begin position="133"/>
        <end position="156"/>
    </location>
</feature>
<keyword evidence="6 8" id="KW-1133">Transmembrane helix</keyword>
<feature type="transmembrane region" description="Helical" evidence="8">
    <location>
        <begin position="492"/>
        <end position="510"/>
    </location>
</feature>
<sequence length="524" mass="56687">MKTKNLDENLHLESIEQPGSGSKLLVLLSFFALIFAAIPFFYLIKGAFSGELDLIKTVLLREKSLEIFATTIALMSCVSVVSTLLGVSLAWCLHNVNLRSNSLLAALVILPIAIPSYVYTYSWMSIIPNLQGFAAAVFILILTTTPYITLAALAALRRSDRAQLEVAQTLGLNKWRSFYFITWPQIRNTVSAGTLLVALYVLSDFGAVSLLGVDTFTRAIENLYRGSFDRGAAAILALVLVAISAILITIESNTRQRSKVISTSSKLMPSIAESNSGRSRFLASLLIGLYLIFALITPLLQLLLRFISALPSIDYGNLFRTALSTIFASLLGSIIALLLALPVGLLSSQASKIGSLTDKSLLIVHALPGIVMGLSLVAFGSELPIVYQTVALLAFSYALLFMAKAVGFVRTSFLRVPKNLMEIASTLNQSKAQSIRRVMIPLATPGLLTATLLVFLSAMKELPATLMLRPTGFETLATEMWSATAILQFNEAAPYALLLVLIAAIPAFLINRPDKSEESGVNIS</sequence>
<feature type="transmembrane region" description="Helical" evidence="8">
    <location>
        <begin position="24"/>
        <end position="44"/>
    </location>
</feature>
<name>A0A6J6MZS6_9ZZZZ</name>